<evidence type="ECO:0000313" key="1">
    <source>
        <dbReference type="EMBL" id="VYT11620.1"/>
    </source>
</evidence>
<accession>A0A6N2U0N6</accession>
<name>A0A6N2U0N6_9FIRM</name>
<dbReference type="InterPro" id="IPR000150">
    <property type="entry name" value="Cof"/>
</dbReference>
<dbReference type="InterPro" id="IPR006379">
    <property type="entry name" value="HAD-SF_hydro_IIB"/>
</dbReference>
<dbReference type="AlphaFoldDB" id="A0A6N2U0N6"/>
<proteinExistence type="predicted"/>
<organism evidence="1">
    <name type="scientific">[Clostridium] nexile</name>
    <dbReference type="NCBI Taxonomy" id="29361"/>
    <lineage>
        <taxon>Bacteria</taxon>
        <taxon>Bacillati</taxon>
        <taxon>Bacillota</taxon>
        <taxon>Clostridia</taxon>
        <taxon>Lachnospirales</taxon>
        <taxon>Lachnospiraceae</taxon>
        <taxon>Tyzzerella</taxon>
    </lineage>
</organism>
<dbReference type="GO" id="GO:0000287">
    <property type="term" value="F:magnesium ion binding"/>
    <property type="evidence" value="ECO:0007669"/>
    <property type="project" value="TreeGrafter"/>
</dbReference>
<dbReference type="SUPFAM" id="SSF56784">
    <property type="entry name" value="HAD-like"/>
    <property type="match status" value="1"/>
</dbReference>
<keyword evidence="1" id="KW-0378">Hydrolase</keyword>
<dbReference type="PANTHER" id="PTHR10000:SF8">
    <property type="entry name" value="HAD SUPERFAMILY HYDROLASE-LIKE, TYPE 3"/>
    <property type="match status" value="1"/>
</dbReference>
<dbReference type="InterPro" id="IPR023214">
    <property type="entry name" value="HAD_sf"/>
</dbReference>
<dbReference type="NCBIfam" id="TIGR00099">
    <property type="entry name" value="Cof-subfamily"/>
    <property type="match status" value="1"/>
</dbReference>
<dbReference type="EC" id="3.1.3.-" evidence="1"/>
<dbReference type="PANTHER" id="PTHR10000">
    <property type="entry name" value="PHOSPHOSERINE PHOSPHATASE"/>
    <property type="match status" value="1"/>
</dbReference>
<sequence length="275" mass="30915">MKDVRLAAFDLDGTLLDSANKISDFTIRQIQKAIDRGIEIVIATGRSVPLFPEELKRVSGIRYAIVENGAGIYDLKNQRFLFRRTIPYDIVRKIADCLEVADGFAEFFSEGNVYSDIENISRLNQVDKDDNFVSYFRQNHTFVNHLKAQDRLLENIEKINLFFVNQNVQEKIKMVLKEETEVSATSSIADNIELQNSSVSKASGLKWLCDMLGIKKEETIAVGDGDNDRKMLRFAGIGAAMANASETVKGDADVILLSNNEDGALRFLSEYLELD</sequence>
<dbReference type="SFLD" id="SFLDS00003">
    <property type="entry name" value="Haloacid_Dehalogenase"/>
    <property type="match status" value="1"/>
</dbReference>
<protein>
    <submittedName>
        <fullName evidence="1">Phosphatase YwpJ</fullName>
        <ecNumber evidence="1">3.1.3.-</ecNumber>
    </submittedName>
</protein>
<reference evidence="1" key="1">
    <citation type="submission" date="2019-11" db="EMBL/GenBank/DDBJ databases">
        <authorList>
            <person name="Feng L."/>
        </authorList>
    </citation>
    <scope>NUCLEOTIDE SEQUENCE</scope>
    <source>
        <strain evidence="1">CnexileLFYP112</strain>
    </source>
</reference>
<dbReference type="NCBIfam" id="TIGR01484">
    <property type="entry name" value="HAD-SF-IIB"/>
    <property type="match status" value="1"/>
</dbReference>
<dbReference type="Gene3D" id="3.40.50.1000">
    <property type="entry name" value="HAD superfamily/HAD-like"/>
    <property type="match status" value="1"/>
</dbReference>
<dbReference type="GO" id="GO:0016791">
    <property type="term" value="F:phosphatase activity"/>
    <property type="evidence" value="ECO:0007669"/>
    <property type="project" value="TreeGrafter"/>
</dbReference>
<dbReference type="CDD" id="cd07516">
    <property type="entry name" value="HAD_Pase"/>
    <property type="match status" value="1"/>
</dbReference>
<dbReference type="GO" id="GO:0005829">
    <property type="term" value="C:cytosol"/>
    <property type="evidence" value="ECO:0007669"/>
    <property type="project" value="TreeGrafter"/>
</dbReference>
<dbReference type="SFLD" id="SFLDG01140">
    <property type="entry name" value="C2.B:_Phosphomannomutase_and_P"/>
    <property type="match status" value="1"/>
</dbReference>
<dbReference type="InterPro" id="IPR036412">
    <property type="entry name" value="HAD-like_sf"/>
</dbReference>
<dbReference type="PROSITE" id="PS01229">
    <property type="entry name" value="COF_2"/>
    <property type="match status" value="1"/>
</dbReference>
<dbReference type="Gene3D" id="3.30.1240.10">
    <property type="match status" value="1"/>
</dbReference>
<dbReference type="Pfam" id="PF08282">
    <property type="entry name" value="Hydrolase_3"/>
    <property type="match status" value="1"/>
</dbReference>
<gene>
    <name evidence="1" type="primary">ywpJ_2</name>
    <name evidence="1" type="ORF">CNLFYP112_01871</name>
</gene>
<dbReference type="EMBL" id="CACRTG010000013">
    <property type="protein sequence ID" value="VYT11620.1"/>
    <property type="molecule type" value="Genomic_DNA"/>
</dbReference>